<evidence type="ECO:0000256" key="1">
    <source>
        <dbReference type="SAM" id="MobiDB-lite"/>
    </source>
</evidence>
<feature type="compositionally biased region" description="Gly residues" evidence="1">
    <location>
        <begin position="217"/>
        <end position="229"/>
    </location>
</feature>
<comment type="caution">
    <text evidence="4">The sequence shown here is derived from an EMBL/GenBank/DDBJ whole genome shotgun (WGS) entry which is preliminary data.</text>
</comment>
<dbReference type="Pfam" id="PF01345">
    <property type="entry name" value="DUF11"/>
    <property type="match status" value="2"/>
</dbReference>
<dbReference type="EMBL" id="BAABKN010000011">
    <property type="protein sequence ID" value="GAA4734032.1"/>
    <property type="molecule type" value="Genomic_DNA"/>
</dbReference>
<dbReference type="RefSeq" id="WP_345526329.1">
    <property type="nucleotide sequence ID" value="NZ_BAABKN010000011.1"/>
</dbReference>
<dbReference type="InterPro" id="IPR047589">
    <property type="entry name" value="DUF11_rpt"/>
</dbReference>
<feature type="domain" description="CshA" evidence="3">
    <location>
        <begin position="748"/>
        <end position="824"/>
    </location>
</feature>
<name>A0ABP8YR27_9ACTN</name>
<gene>
    <name evidence="4" type="ORF">GCM10023350_17010</name>
</gene>
<dbReference type="Gene3D" id="2.60.40.740">
    <property type="match status" value="1"/>
</dbReference>
<feature type="compositionally biased region" description="Gly residues" evidence="1">
    <location>
        <begin position="258"/>
        <end position="269"/>
    </location>
</feature>
<feature type="compositionally biased region" description="Low complexity" evidence="1">
    <location>
        <begin position="492"/>
        <end position="505"/>
    </location>
</feature>
<reference evidence="5" key="1">
    <citation type="journal article" date="2019" name="Int. J. Syst. Evol. Microbiol.">
        <title>The Global Catalogue of Microorganisms (GCM) 10K type strain sequencing project: providing services to taxonomists for standard genome sequencing and annotation.</title>
        <authorList>
            <consortium name="The Broad Institute Genomics Platform"/>
            <consortium name="The Broad Institute Genome Sequencing Center for Infectious Disease"/>
            <person name="Wu L."/>
            <person name="Ma J."/>
        </authorList>
    </citation>
    <scope>NUCLEOTIDE SEQUENCE [LARGE SCALE GENOMIC DNA]</scope>
    <source>
        <strain evidence="5">JCM 18532</strain>
    </source>
</reference>
<feature type="region of interest" description="Disordered" evidence="1">
    <location>
        <begin position="825"/>
        <end position="865"/>
    </location>
</feature>
<organism evidence="4 5">
    <name type="scientific">Nocardioides endophyticus</name>
    <dbReference type="NCBI Taxonomy" id="1353775"/>
    <lineage>
        <taxon>Bacteria</taxon>
        <taxon>Bacillati</taxon>
        <taxon>Actinomycetota</taxon>
        <taxon>Actinomycetes</taxon>
        <taxon>Propionibacteriales</taxon>
        <taxon>Nocardioidaceae</taxon>
        <taxon>Nocardioides</taxon>
    </lineage>
</organism>
<evidence type="ECO:0000259" key="3">
    <source>
        <dbReference type="Pfam" id="PF19076"/>
    </source>
</evidence>
<feature type="region of interest" description="Disordered" evidence="1">
    <location>
        <begin position="212"/>
        <end position="269"/>
    </location>
</feature>
<dbReference type="NCBIfam" id="TIGR04225">
    <property type="entry name" value="CshA_fibril_rpt"/>
    <property type="match status" value="4"/>
</dbReference>
<dbReference type="Pfam" id="PF19076">
    <property type="entry name" value="CshA_repeat"/>
    <property type="match status" value="4"/>
</dbReference>
<sequence>MRFPSSLPLRRPVPPRGSSRATHLALATAVVATGLSVLVGGPSAVAAPAPDPVAFTAGVGAYSGTVPDGSCFVDVRVTGGAGGHNMVGNGVSQPDANGAAARISTRFAVVPGESFGGVVGGGGGQNRTAGSNGGGNGGALTGSNQIHPGAGGGGWTSLQLDGVDAVVAGGGGGSGGGHSLNQGGGGDAGLPAAPGVTAGAAGVDGLDDPAANVVNAGAGGDSGGPGAGGANSADSSRSGAPGAGRVGGDAGPDSTPDTGGGGGGGWFGGGGAASTVGNGNGGLSQGGVTGAGGGGGASFIAADSPGLPGFAASGISSEAVGERATAGVGQNGDVRLDFVPCDYDLAVTKTVDNTTPAPGDTVTWTVTVTNNGPEPMIRGDLLTIDDTLPGPGAKTVTSVAVSGGSNDRGLSRGAVTCGVAAGDPMPASLTCSRPYADDVSSSPDSGTRGIDSGETVTIVYTQEIPAGTADGTSIENVVTVTDRGAPGDNTDDATVTVTAGPPVATDDSRNTPFDTPVTLPATDNDDPSDPGTPLVPASTVFTSPDATDNGKTLVTPEGTWKVNADGTVTFTPAPGYTGTTPPVEYRITDAAGGTDTADLVVTVRPGPSATPNTDTTPQDVDVTVDPLPNDTPGPLADGSAGSWDKATVVFPAGPNPGTVSNGGKTLTVPGEGVYTIDPVSGEVTFDPEPQFTGVATAVTYRVTDSNGNDATSTVTITVTPIVPVANDDAADTAYDTPVTLPAVTDDAAGASSAPLVPGATVFTSPNATNGGKTLVTSEGTWQVNNDGSVTFTPVPGYTGTTPAVEYRITDVNGTTDTAALTVTVRPGPSARPDTGATPHDTPITVPLLPNDTPGQNADGTPGDWDRSTVVFTSPNATDEGRVLQVPGEGTYTIDPVTGAVTFDPESGFSGRATPVEYQVRDSKGHAARSTLTITVTPAPLPPAAHDGFDLVLDKRAVSGTQVRVGGAVRYKLTVSNKGKDAAKGPITLTDPLPKGLELVSATGKGWTCKTRKASDTVTCVLKKGLGAHKKAAPVFVVAKATKAALGRAVNVANVRVAGETVRSNNKGKAAVTVAPAQLPATGFRLAPPGM</sequence>
<feature type="domain" description="DUF11" evidence="2">
    <location>
        <begin position="344"/>
        <end position="494"/>
    </location>
</feature>
<protein>
    <recommendedName>
        <fullName evidence="6">Tandem-95 repeat protein</fullName>
    </recommendedName>
</protein>
<feature type="domain" description="CshA" evidence="3">
    <location>
        <begin position="865"/>
        <end position="935"/>
    </location>
</feature>
<evidence type="ECO:0008006" key="6">
    <source>
        <dbReference type="Google" id="ProtNLM"/>
    </source>
</evidence>
<feature type="compositionally biased region" description="Gly residues" evidence="1">
    <location>
        <begin position="119"/>
        <end position="140"/>
    </location>
</feature>
<evidence type="ECO:0000259" key="2">
    <source>
        <dbReference type="Pfam" id="PF01345"/>
    </source>
</evidence>
<feature type="compositionally biased region" description="Gly residues" evidence="1">
    <location>
        <begin position="241"/>
        <end position="250"/>
    </location>
</feature>
<evidence type="ECO:0000313" key="5">
    <source>
        <dbReference type="Proteomes" id="UP001499882"/>
    </source>
</evidence>
<dbReference type="NCBIfam" id="TIGR01451">
    <property type="entry name" value="B_ant_repeat"/>
    <property type="match status" value="2"/>
</dbReference>
<feature type="region of interest" description="Disordered" evidence="1">
    <location>
        <begin position="119"/>
        <end position="157"/>
    </location>
</feature>
<feature type="region of interest" description="Disordered" evidence="1">
    <location>
        <begin position="481"/>
        <end position="532"/>
    </location>
</feature>
<feature type="compositionally biased region" description="Low complexity" evidence="1">
    <location>
        <begin position="230"/>
        <end position="240"/>
    </location>
</feature>
<dbReference type="Proteomes" id="UP001499882">
    <property type="component" value="Unassembled WGS sequence"/>
</dbReference>
<proteinExistence type="predicted"/>
<accession>A0ABP8YR27</accession>
<dbReference type="InterPro" id="IPR026395">
    <property type="entry name" value="CshA_fibril"/>
</dbReference>
<keyword evidence="5" id="KW-1185">Reference proteome</keyword>
<dbReference type="InterPro" id="IPR001434">
    <property type="entry name" value="OmcB-like_DUF11"/>
</dbReference>
<feature type="domain" description="CshA" evidence="3">
    <location>
        <begin position="660"/>
        <end position="718"/>
    </location>
</feature>
<evidence type="ECO:0000313" key="4">
    <source>
        <dbReference type="EMBL" id="GAA4734032.1"/>
    </source>
</evidence>
<feature type="domain" description="DUF11" evidence="2">
    <location>
        <begin position="949"/>
        <end position="1071"/>
    </location>
</feature>
<feature type="domain" description="CshA" evidence="3">
    <location>
        <begin position="527"/>
        <end position="603"/>
    </location>
</feature>